<protein>
    <submittedName>
        <fullName evidence="1">TauD/TfdA family dioxygenase</fullName>
    </submittedName>
</protein>
<sequence length="41" mass="4584">MFTYEEGRIMLATSLVQLSQEPIKPGIGTRIFNSKQELLSG</sequence>
<reference evidence="1 3" key="1">
    <citation type="submission" date="2015-09" db="EMBL/GenBank/DDBJ databases">
        <title>Genome announcement of multiple Pseudomonas syringae strains.</title>
        <authorList>
            <person name="Thakur S."/>
            <person name="Wang P.W."/>
            <person name="Gong Y."/>
            <person name="Weir B.S."/>
            <person name="Guttman D.S."/>
        </authorList>
    </citation>
    <scope>NUCLEOTIDE SEQUENCE [LARGE SCALE GENOMIC DNA]</scope>
    <source>
        <strain evidence="1 3">ICMP3962</strain>
    </source>
</reference>
<keyword evidence="1" id="KW-0560">Oxidoreductase</keyword>
<dbReference type="EMBL" id="RBRS01000239">
    <property type="protein sequence ID" value="RMR16452.1"/>
    <property type="molecule type" value="Genomic_DNA"/>
</dbReference>
<organism evidence="1 3">
    <name type="scientific">Pseudomonas amygdali pv. ulmi</name>
    <dbReference type="NCBI Taxonomy" id="251720"/>
    <lineage>
        <taxon>Bacteria</taxon>
        <taxon>Pseudomonadati</taxon>
        <taxon>Pseudomonadota</taxon>
        <taxon>Gammaproteobacteria</taxon>
        <taxon>Pseudomonadales</taxon>
        <taxon>Pseudomonadaceae</taxon>
        <taxon>Pseudomonas</taxon>
        <taxon>Pseudomonas amygdali</taxon>
    </lineage>
</organism>
<name>A0A0Q0E9H8_PSEA0</name>
<evidence type="ECO:0000313" key="1">
    <source>
        <dbReference type="EMBL" id="KPZ18304.1"/>
    </source>
</evidence>
<evidence type="ECO:0000313" key="4">
    <source>
        <dbReference type="Proteomes" id="UP000271097"/>
    </source>
</evidence>
<dbReference type="GO" id="GO:0051213">
    <property type="term" value="F:dioxygenase activity"/>
    <property type="evidence" value="ECO:0007669"/>
    <property type="project" value="UniProtKB-KW"/>
</dbReference>
<proteinExistence type="predicted"/>
<reference evidence="2 4" key="2">
    <citation type="submission" date="2018-08" db="EMBL/GenBank/DDBJ databases">
        <title>Recombination of ecologically and evolutionarily significant loci maintains genetic cohesion in the Pseudomonas syringae species complex.</title>
        <authorList>
            <person name="Dillon M."/>
            <person name="Thakur S."/>
            <person name="Almeida R.N.D."/>
            <person name="Weir B.S."/>
            <person name="Guttman D.S."/>
        </authorList>
    </citation>
    <scope>NUCLEOTIDE SEQUENCE [LARGE SCALE GENOMIC DNA]</scope>
    <source>
        <strain evidence="2 4">ICMP 5931</strain>
    </source>
</reference>
<dbReference type="AlphaFoldDB" id="A0A0Q0E9H8"/>
<evidence type="ECO:0000313" key="3">
    <source>
        <dbReference type="Proteomes" id="UP000050266"/>
    </source>
</evidence>
<dbReference type="Proteomes" id="UP000050266">
    <property type="component" value="Unassembled WGS sequence"/>
</dbReference>
<gene>
    <name evidence="1" type="ORF">ALO41_04304</name>
    <name evidence="2" type="ORF">ALP90_04426</name>
</gene>
<comment type="caution">
    <text evidence="1">The sequence shown here is derived from an EMBL/GenBank/DDBJ whole genome shotgun (WGS) entry which is preliminary data.</text>
</comment>
<dbReference type="PATRIC" id="fig|251720.4.peg.5961"/>
<dbReference type="Proteomes" id="UP000271097">
    <property type="component" value="Unassembled WGS sequence"/>
</dbReference>
<accession>A0A0Q0E9H8</accession>
<evidence type="ECO:0000313" key="2">
    <source>
        <dbReference type="EMBL" id="RMR16452.1"/>
    </source>
</evidence>
<dbReference type="EMBL" id="LJRQ01000029">
    <property type="protein sequence ID" value="KPZ18304.1"/>
    <property type="molecule type" value="Genomic_DNA"/>
</dbReference>
<keyword evidence="1" id="KW-0223">Dioxygenase</keyword>